<proteinExistence type="predicted"/>
<sequence length="506" mass="56903">MSLRNRLREAVLGNGDPDVQSENRTDEYAYYTLSGDTHRIRPNKGDLEKFWAQYRTCPLVRRGIDIFAEDITAPGYRVDADNDELVEELEEWLSSSAIVAGESHRDFAEILDGSIVQEEVRGTALVEVVPKAEADDEIWGFRLINVSTVSAYTYENQAVLIRPDDTEVDGVQTTSRGEAAAYGQWDNSALAGPFNDKNTVPLSQNDIVKLVRDPDTSDIFGNSSIEPVSQEIDELYRMLDDIGEAVHSKGYPHWIFKLGEPSGDITDPRAGVWPEDKIKDYRDEHKEGNWEVGSKDFVPGDVEVETISSDVPEIEELLDWYVEEIVSTLPVPKYKLGFTDSINRDVTAEQAPQYERKIENKRRQLEEAFTPVLRRKAEEFGYSENDVASVKLSIEEEREENPLLRDNFDASEFAEFARGLQAAAGDEGEPSDIVPPEEMRELLGLPDRDEVEESALEEELDEENEQVQAQFEELYGEPSTPDAMGDGADFDLDTSNESEPQAPTAD</sequence>
<evidence type="ECO:0000313" key="3">
    <source>
        <dbReference type="Proteomes" id="UP000263012"/>
    </source>
</evidence>
<feature type="compositionally biased region" description="Polar residues" evidence="1">
    <location>
        <begin position="497"/>
        <end position="506"/>
    </location>
</feature>
<evidence type="ECO:0008006" key="4">
    <source>
        <dbReference type="Google" id="ProtNLM"/>
    </source>
</evidence>
<feature type="region of interest" description="Disordered" evidence="1">
    <location>
        <begin position="422"/>
        <end position="506"/>
    </location>
</feature>
<reference evidence="3" key="1">
    <citation type="submission" date="2017-11" db="EMBL/GenBank/DDBJ databases">
        <title>Phenotypic and genomic properties of facultatively anaerobic sulfur-reducing natronoarchaea from hypersaline soda lakes.</title>
        <authorList>
            <person name="Sorokin D.Y."/>
            <person name="Kublanov I.V."/>
            <person name="Roman P."/>
            <person name="Sinninghe Damste J.S."/>
            <person name="Golyshin P.N."/>
            <person name="Rojo D."/>
            <person name="Ciordia S."/>
            <person name="Mena M.D.C."/>
            <person name="Ferrer M."/>
            <person name="Messina E."/>
            <person name="Smedile F."/>
            <person name="La Spada G."/>
            <person name="La Cono V."/>
            <person name="Yakimov M.M."/>
        </authorList>
    </citation>
    <scope>NUCLEOTIDE SEQUENCE [LARGE SCALE GENOMIC DNA]</scope>
    <source>
        <strain evidence="3">AArc-Sl</strain>
    </source>
</reference>
<protein>
    <recommendedName>
        <fullName evidence="4">Portal protein</fullName>
    </recommendedName>
</protein>
<accession>A0A343TIK3</accession>
<gene>
    <name evidence="2" type="ORF">AArcSl_1294</name>
</gene>
<evidence type="ECO:0000313" key="2">
    <source>
        <dbReference type="EMBL" id="AUX08925.1"/>
    </source>
</evidence>
<name>A0A343TIK3_9EURY</name>
<organism evidence="2 3">
    <name type="scientific">Halalkaliarchaeum desulfuricum</name>
    <dbReference type="NCBI Taxonomy" id="2055893"/>
    <lineage>
        <taxon>Archaea</taxon>
        <taxon>Methanobacteriati</taxon>
        <taxon>Methanobacteriota</taxon>
        <taxon>Stenosarchaea group</taxon>
        <taxon>Halobacteria</taxon>
        <taxon>Halobacteriales</taxon>
        <taxon>Haloferacaceae</taxon>
        <taxon>Halalkaliarchaeum</taxon>
    </lineage>
</organism>
<evidence type="ECO:0000256" key="1">
    <source>
        <dbReference type="SAM" id="MobiDB-lite"/>
    </source>
</evidence>
<dbReference type="KEGG" id="hdf:AArcSl_1294"/>
<keyword evidence="3" id="KW-1185">Reference proteome</keyword>
<feature type="compositionally biased region" description="Acidic residues" evidence="1">
    <location>
        <begin position="449"/>
        <end position="465"/>
    </location>
</feature>
<dbReference type="AlphaFoldDB" id="A0A343TIK3"/>
<dbReference type="Proteomes" id="UP000263012">
    <property type="component" value="Chromosome"/>
</dbReference>
<dbReference type="EMBL" id="CP025066">
    <property type="protein sequence ID" value="AUX08925.1"/>
    <property type="molecule type" value="Genomic_DNA"/>
</dbReference>